<evidence type="ECO:0000313" key="2">
    <source>
        <dbReference type="EMBL" id="MED6181495.1"/>
    </source>
</evidence>
<gene>
    <name evidence="2" type="ORF">PIB30_019749</name>
</gene>
<keyword evidence="3" id="KW-1185">Reference proteome</keyword>
<protein>
    <submittedName>
        <fullName evidence="2">Uncharacterized protein</fullName>
    </submittedName>
</protein>
<dbReference type="Proteomes" id="UP001341840">
    <property type="component" value="Unassembled WGS sequence"/>
</dbReference>
<organism evidence="2 3">
    <name type="scientific">Stylosanthes scabra</name>
    <dbReference type="NCBI Taxonomy" id="79078"/>
    <lineage>
        <taxon>Eukaryota</taxon>
        <taxon>Viridiplantae</taxon>
        <taxon>Streptophyta</taxon>
        <taxon>Embryophyta</taxon>
        <taxon>Tracheophyta</taxon>
        <taxon>Spermatophyta</taxon>
        <taxon>Magnoliopsida</taxon>
        <taxon>eudicotyledons</taxon>
        <taxon>Gunneridae</taxon>
        <taxon>Pentapetalae</taxon>
        <taxon>rosids</taxon>
        <taxon>fabids</taxon>
        <taxon>Fabales</taxon>
        <taxon>Fabaceae</taxon>
        <taxon>Papilionoideae</taxon>
        <taxon>50 kb inversion clade</taxon>
        <taxon>dalbergioids sensu lato</taxon>
        <taxon>Dalbergieae</taxon>
        <taxon>Pterocarpus clade</taxon>
        <taxon>Stylosanthes</taxon>
    </lineage>
</organism>
<accession>A0ABU6W8G9</accession>
<name>A0ABU6W8G9_9FABA</name>
<proteinExistence type="predicted"/>
<feature type="compositionally biased region" description="Basic and acidic residues" evidence="1">
    <location>
        <begin position="75"/>
        <end position="87"/>
    </location>
</feature>
<sequence length="130" mass="14353">MGGPILVANANDSTTLNIGHKRCSSRRKKKTAQRSFGCDLTRASIGRTPPSSRRVAVTEVCVGGLLSDSTTTSKTVEEQRGQVEERSPLGARLHQQMGTKLSNGQWFRQIRDNEDINLRWKGIETLNGDE</sequence>
<evidence type="ECO:0000256" key="1">
    <source>
        <dbReference type="SAM" id="MobiDB-lite"/>
    </source>
</evidence>
<evidence type="ECO:0000313" key="3">
    <source>
        <dbReference type="Proteomes" id="UP001341840"/>
    </source>
</evidence>
<dbReference type="EMBL" id="JASCZI010181304">
    <property type="protein sequence ID" value="MED6181495.1"/>
    <property type="molecule type" value="Genomic_DNA"/>
</dbReference>
<comment type="caution">
    <text evidence="2">The sequence shown here is derived from an EMBL/GenBank/DDBJ whole genome shotgun (WGS) entry which is preliminary data.</text>
</comment>
<feature type="region of interest" description="Disordered" evidence="1">
    <location>
        <begin position="70"/>
        <end position="91"/>
    </location>
</feature>
<reference evidence="2 3" key="1">
    <citation type="journal article" date="2023" name="Plants (Basel)">
        <title>Bridging the Gap: Combining Genomics and Transcriptomics Approaches to Understand Stylosanthes scabra, an Orphan Legume from the Brazilian Caatinga.</title>
        <authorList>
            <person name="Ferreira-Neto J.R.C."/>
            <person name="da Silva M.D."/>
            <person name="Binneck E."/>
            <person name="de Melo N.F."/>
            <person name="da Silva R.H."/>
            <person name="de Melo A.L.T.M."/>
            <person name="Pandolfi V."/>
            <person name="Bustamante F.O."/>
            <person name="Brasileiro-Vidal A.C."/>
            <person name="Benko-Iseppon A.M."/>
        </authorList>
    </citation>
    <scope>NUCLEOTIDE SEQUENCE [LARGE SCALE GENOMIC DNA]</scope>
    <source>
        <tissue evidence="2">Leaves</tissue>
    </source>
</reference>